<feature type="compositionally biased region" description="Low complexity" evidence="2">
    <location>
        <begin position="456"/>
        <end position="471"/>
    </location>
</feature>
<proteinExistence type="predicted"/>
<name>A0A2T2NQU0_CORCC</name>
<dbReference type="EMBL" id="KZ678134">
    <property type="protein sequence ID" value="PSN67791.1"/>
    <property type="molecule type" value="Genomic_DNA"/>
</dbReference>
<gene>
    <name evidence="3" type="ORF">BS50DRAFT_620271</name>
</gene>
<dbReference type="OrthoDB" id="3786824at2759"/>
<evidence type="ECO:0000256" key="2">
    <source>
        <dbReference type="SAM" id="MobiDB-lite"/>
    </source>
</evidence>
<evidence type="ECO:0000313" key="3">
    <source>
        <dbReference type="EMBL" id="PSN67791.1"/>
    </source>
</evidence>
<keyword evidence="1" id="KW-0175">Coiled coil</keyword>
<sequence>MTRFLERESVRVTASAPNISRKLRLTSKHHPPAKNQTAVISTETTPTMESGGIKIRGPDHDAKSDPKCGFVELEVALAIAQALANSESNDDVELANWIERNILHQDSEDTDSRPIKSVDGVGKIHQAYKRARMLTNRAVDKWPFFDVRGRKMTLKAVKELSEAYQETEDKNEDALQALTLGEHVPESRIAVVTKPQGQSSTAIHYLQTRLRLWKSLNIFPCSHKIHLIHPRLTITEFHSESHSVPAVRAGARAPTPTPGYHREETEMELSFYSDTIGRYLRIPMDHDTVALLFLSCHIYTNTRTAVNTDQQPTPAALSFTPASQVTVIEYPEEDSFIFENFPLNSAHALPIQGPLDNIPAPSAMKPPKRKAPAPAPAPQKRPRESKQKKNFPAPKVPQAPAQPITTTAATAATAGRRVTRLKVKVPPHLIDPKTKHRATATATTANSLPAPPSPSLSPHLHAAPSSASSSSVHEPGTVELGYRIWSAGGGATFVRVPEASREVEGVARRYAEWVSRKEPKGRKLSFEEFRELVEFLRGLGEGGEEEEEGL</sequence>
<feature type="region of interest" description="Disordered" evidence="2">
    <location>
        <begin position="352"/>
        <end position="474"/>
    </location>
</feature>
<dbReference type="Proteomes" id="UP000240883">
    <property type="component" value="Unassembled WGS sequence"/>
</dbReference>
<evidence type="ECO:0000256" key="1">
    <source>
        <dbReference type="SAM" id="Coils"/>
    </source>
</evidence>
<evidence type="ECO:0000313" key="4">
    <source>
        <dbReference type="Proteomes" id="UP000240883"/>
    </source>
</evidence>
<feature type="compositionally biased region" description="Low complexity" evidence="2">
    <location>
        <begin position="392"/>
        <end position="414"/>
    </location>
</feature>
<feature type="compositionally biased region" description="Low complexity" evidence="2">
    <location>
        <begin position="439"/>
        <end position="448"/>
    </location>
</feature>
<feature type="coiled-coil region" evidence="1">
    <location>
        <begin position="150"/>
        <end position="177"/>
    </location>
</feature>
<dbReference type="AlphaFoldDB" id="A0A2T2NQU0"/>
<organism evidence="3 4">
    <name type="scientific">Corynespora cassiicola Philippines</name>
    <dbReference type="NCBI Taxonomy" id="1448308"/>
    <lineage>
        <taxon>Eukaryota</taxon>
        <taxon>Fungi</taxon>
        <taxon>Dikarya</taxon>
        <taxon>Ascomycota</taxon>
        <taxon>Pezizomycotina</taxon>
        <taxon>Dothideomycetes</taxon>
        <taxon>Pleosporomycetidae</taxon>
        <taxon>Pleosporales</taxon>
        <taxon>Corynesporascaceae</taxon>
        <taxon>Corynespora</taxon>
    </lineage>
</organism>
<keyword evidence="4" id="KW-1185">Reference proteome</keyword>
<accession>A0A2T2NQU0</accession>
<protein>
    <submittedName>
        <fullName evidence="3">Uncharacterized protein</fullName>
    </submittedName>
</protein>
<reference evidence="3 4" key="1">
    <citation type="journal article" date="2018" name="Front. Microbiol.">
        <title>Genome-Wide Analysis of Corynespora cassiicola Leaf Fall Disease Putative Effectors.</title>
        <authorList>
            <person name="Lopez D."/>
            <person name="Ribeiro S."/>
            <person name="Label P."/>
            <person name="Fumanal B."/>
            <person name="Venisse J.S."/>
            <person name="Kohler A."/>
            <person name="de Oliveira R.R."/>
            <person name="Labutti K."/>
            <person name="Lipzen A."/>
            <person name="Lail K."/>
            <person name="Bauer D."/>
            <person name="Ohm R.A."/>
            <person name="Barry K.W."/>
            <person name="Spatafora J."/>
            <person name="Grigoriev I.V."/>
            <person name="Martin F.M."/>
            <person name="Pujade-Renaud V."/>
        </authorList>
    </citation>
    <scope>NUCLEOTIDE SEQUENCE [LARGE SCALE GENOMIC DNA]</scope>
    <source>
        <strain evidence="3 4">Philippines</strain>
    </source>
</reference>